<dbReference type="RefSeq" id="XP_029242997.1">
    <property type="nucleotide sequence ID" value="XM_029377107.1"/>
</dbReference>
<evidence type="ECO:0000313" key="3">
    <source>
        <dbReference type="EMBL" id="RNF12854.1"/>
    </source>
</evidence>
<dbReference type="Gene3D" id="2.60.40.150">
    <property type="entry name" value="C2 domain"/>
    <property type="match status" value="1"/>
</dbReference>
<feature type="compositionally biased region" description="Basic and acidic residues" evidence="1">
    <location>
        <begin position="81"/>
        <end position="93"/>
    </location>
</feature>
<dbReference type="Proteomes" id="UP000283634">
    <property type="component" value="Unassembled WGS sequence"/>
</dbReference>
<dbReference type="AlphaFoldDB" id="A0A3S5ISR1"/>
<protein>
    <recommendedName>
        <fullName evidence="2">C2 domain-containing protein</fullName>
    </recommendedName>
</protein>
<feature type="region of interest" description="Disordered" evidence="1">
    <location>
        <begin position="204"/>
        <end position="225"/>
    </location>
</feature>
<accession>A0A3S5ISR1</accession>
<organism evidence="3 4">
    <name type="scientific">Trypanosoma rangeli</name>
    <dbReference type="NCBI Taxonomy" id="5698"/>
    <lineage>
        <taxon>Eukaryota</taxon>
        <taxon>Discoba</taxon>
        <taxon>Euglenozoa</taxon>
        <taxon>Kinetoplastea</taxon>
        <taxon>Metakinetoplastina</taxon>
        <taxon>Trypanosomatida</taxon>
        <taxon>Trypanosomatidae</taxon>
        <taxon>Trypanosoma</taxon>
        <taxon>Herpetosoma</taxon>
    </lineage>
</organism>
<evidence type="ECO:0000256" key="1">
    <source>
        <dbReference type="SAM" id="MobiDB-lite"/>
    </source>
</evidence>
<dbReference type="Pfam" id="PF00168">
    <property type="entry name" value="C2"/>
    <property type="match status" value="1"/>
</dbReference>
<evidence type="ECO:0000313" key="4">
    <source>
        <dbReference type="Proteomes" id="UP000283634"/>
    </source>
</evidence>
<feature type="region of interest" description="Disordered" evidence="1">
    <location>
        <begin position="1"/>
        <end position="98"/>
    </location>
</feature>
<dbReference type="GeneID" id="40323943"/>
<dbReference type="CDD" id="cd00030">
    <property type="entry name" value="C2"/>
    <property type="match status" value="1"/>
</dbReference>
<name>A0A3S5ISR1_TRYRA</name>
<reference evidence="3 4" key="1">
    <citation type="journal article" date="2018" name="BMC Genomics">
        <title>Genomic comparison of Trypanosoma conorhini and Trypanosoma rangeli to Trypanosoma cruzi strains of high and low virulence.</title>
        <authorList>
            <person name="Bradwell K.R."/>
            <person name="Koparde V.N."/>
            <person name="Matveyev A.V."/>
            <person name="Serrano M.G."/>
            <person name="Alves J.M."/>
            <person name="Parikh H."/>
            <person name="Huang B."/>
            <person name="Lee V."/>
            <person name="Espinosa-Alvarez O."/>
            <person name="Ortiz P.A."/>
            <person name="Costa-Martins A.G."/>
            <person name="Teixeira M.M."/>
            <person name="Buck G.A."/>
        </authorList>
    </citation>
    <scope>NUCLEOTIDE SEQUENCE [LARGE SCALE GENOMIC DNA]</scope>
    <source>
        <strain evidence="3 4">AM80</strain>
    </source>
</reference>
<gene>
    <name evidence="3" type="ORF">TraAM80_00010</name>
</gene>
<keyword evidence="4" id="KW-1185">Reference proteome</keyword>
<dbReference type="OrthoDB" id="67700at2759"/>
<dbReference type="EMBL" id="MKGL01000001">
    <property type="protein sequence ID" value="RNF12854.1"/>
    <property type="molecule type" value="Genomic_DNA"/>
</dbReference>
<dbReference type="InterPro" id="IPR035892">
    <property type="entry name" value="C2_domain_sf"/>
</dbReference>
<feature type="compositionally biased region" description="Basic and acidic residues" evidence="1">
    <location>
        <begin position="23"/>
        <end position="34"/>
    </location>
</feature>
<sequence>MSTRNTPTGYCSRSSSSSSWQDSPRRLPRPERALHSSSRRCGDLSSGRSPRRRPRQSNGHQEHEPFHYNDTLPPNAVGSSRRPEQMSDGDEYHSSTVAPLESNYRHFNNRRKMELRVRIEGAKGLIPHSRVMQTPPSAFVTVQTTYGRGKTPIIYNNANPPFNDEFIFEVSNPDREEITGHCGCCDELRTQKTRSVCVGGGKPHAGNGATSVGGAGTLPGHGTSI</sequence>
<comment type="caution">
    <text evidence="3">The sequence shown here is derived from an EMBL/GenBank/DDBJ whole genome shotgun (WGS) entry which is preliminary data.</text>
</comment>
<dbReference type="InterPro" id="IPR000008">
    <property type="entry name" value="C2_dom"/>
</dbReference>
<feature type="compositionally biased region" description="Polar residues" evidence="1">
    <location>
        <begin position="1"/>
        <end position="11"/>
    </location>
</feature>
<dbReference type="SUPFAM" id="SSF49562">
    <property type="entry name" value="C2 domain (Calcium/lipid-binding domain, CaLB)"/>
    <property type="match status" value="1"/>
</dbReference>
<proteinExistence type="predicted"/>
<dbReference type="PROSITE" id="PS50004">
    <property type="entry name" value="C2"/>
    <property type="match status" value="1"/>
</dbReference>
<feature type="domain" description="C2" evidence="2">
    <location>
        <begin position="94"/>
        <end position="218"/>
    </location>
</feature>
<evidence type="ECO:0000259" key="2">
    <source>
        <dbReference type="PROSITE" id="PS50004"/>
    </source>
</evidence>